<dbReference type="RefSeq" id="WP_221425680.1">
    <property type="nucleotide sequence ID" value="NZ_CP081295.1"/>
</dbReference>
<gene>
    <name evidence="2" type="ORF">K3148_02025</name>
</gene>
<dbReference type="Proteomes" id="UP000824281">
    <property type="component" value="Chromosome"/>
</dbReference>
<evidence type="ECO:0000313" key="2">
    <source>
        <dbReference type="EMBL" id="QZD90206.1"/>
    </source>
</evidence>
<name>A0ABX8ZMH1_9SPHN</name>
<dbReference type="EMBL" id="CP081295">
    <property type="protein sequence ID" value="QZD90206.1"/>
    <property type="molecule type" value="Genomic_DNA"/>
</dbReference>
<accession>A0ABX8ZMH1</accession>
<evidence type="ECO:0000256" key="1">
    <source>
        <dbReference type="SAM" id="SignalP"/>
    </source>
</evidence>
<organism evidence="2 3">
    <name type="scientific">Qipengyuania aurantiaca</name>
    <dbReference type="NCBI Taxonomy" id="2867233"/>
    <lineage>
        <taxon>Bacteria</taxon>
        <taxon>Pseudomonadati</taxon>
        <taxon>Pseudomonadota</taxon>
        <taxon>Alphaproteobacteria</taxon>
        <taxon>Sphingomonadales</taxon>
        <taxon>Erythrobacteraceae</taxon>
        <taxon>Qipengyuania</taxon>
    </lineage>
</organism>
<feature type="chain" id="PRO_5045620266" evidence="1">
    <location>
        <begin position="24"/>
        <end position="230"/>
    </location>
</feature>
<sequence>MKPILIAAGASALALAACSETPANDDPASPAAPVDVMVAIPESLAPFGDGYPSTGDPCRKLGESAATSNYLDDSAILVGCPSEASATALGGTVVDTIDGVRLVSVPMSDANAGMGENGPMPSSDATVAGTDYNATTILSCGFGGSAPNQSCNAGVKRNWGEDGTNLVEITKPDGSKRAIFFNGTTPYGADSAEADGSAGWDFKHTRDGDRVTITFGPETYVIVDALIEGG</sequence>
<evidence type="ECO:0000313" key="3">
    <source>
        <dbReference type="Proteomes" id="UP000824281"/>
    </source>
</evidence>
<feature type="signal peptide" evidence="1">
    <location>
        <begin position="1"/>
        <end position="23"/>
    </location>
</feature>
<keyword evidence="1" id="KW-0732">Signal</keyword>
<reference evidence="2 3" key="1">
    <citation type="submission" date="2021-08" db="EMBL/GenBank/DDBJ databases">
        <title>Comparative Genomics Analysis of the Genus Qipengyuania Reveals Extensive Genetic Diversity and Metabolic Versatility, Including the Description of Fifteen Novel Species.</title>
        <authorList>
            <person name="Liu Y."/>
        </authorList>
    </citation>
    <scope>NUCLEOTIDE SEQUENCE [LARGE SCALE GENOMIC DNA]</scope>
    <source>
        <strain evidence="2 3">1NDH13</strain>
    </source>
</reference>
<keyword evidence="3" id="KW-1185">Reference proteome</keyword>
<proteinExistence type="predicted"/>
<dbReference type="PROSITE" id="PS51257">
    <property type="entry name" value="PROKAR_LIPOPROTEIN"/>
    <property type="match status" value="1"/>
</dbReference>
<protein>
    <submittedName>
        <fullName evidence="2">Uncharacterized protein</fullName>
    </submittedName>
</protein>